<feature type="binding site" evidence="2">
    <location>
        <position position="204"/>
    </location>
    <ligand>
        <name>substrate</name>
    </ligand>
</feature>
<reference evidence="3 4" key="1">
    <citation type="submission" date="2016-01" db="EMBL/GenBank/DDBJ databases">
        <authorList>
            <person name="Mitreva M."/>
            <person name="Pepin K.H."/>
            <person name="Mihindukulasuriya K.A."/>
            <person name="Fulton R."/>
            <person name="Fronick C."/>
            <person name="O'Laughlin M."/>
            <person name="Miner T."/>
            <person name="Herter B."/>
            <person name="Rosa B.A."/>
            <person name="Cordes M."/>
            <person name="Tomlinson C."/>
            <person name="Wollam A."/>
            <person name="Palsikar V.B."/>
            <person name="Mardis E.R."/>
            <person name="Wilson R.K."/>
        </authorList>
    </citation>
    <scope>NUCLEOTIDE SEQUENCE [LARGE SCALE GENOMIC DNA]</scope>
    <source>
        <strain evidence="3 4">KA00071</strain>
    </source>
</reference>
<dbReference type="EMBL" id="LSDB01000008">
    <property type="protein sequence ID" value="KXB58553.1"/>
    <property type="molecule type" value="Genomic_DNA"/>
</dbReference>
<dbReference type="CDD" id="cd00475">
    <property type="entry name" value="Cis_IPPS"/>
    <property type="match status" value="1"/>
</dbReference>
<dbReference type="InterPro" id="IPR001441">
    <property type="entry name" value="UPP_synth-like"/>
</dbReference>
<dbReference type="HAMAP" id="MF_01139">
    <property type="entry name" value="ISPT"/>
    <property type="match status" value="1"/>
</dbReference>
<keyword evidence="2" id="KW-0460">Magnesium</keyword>
<dbReference type="SUPFAM" id="SSF64005">
    <property type="entry name" value="Undecaprenyl diphosphate synthase"/>
    <property type="match status" value="1"/>
</dbReference>
<dbReference type="PROSITE" id="PS01066">
    <property type="entry name" value="UPP_SYNTHASE"/>
    <property type="match status" value="1"/>
</dbReference>
<feature type="binding site" evidence="2">
    <location>
        <position position="87"/>
    </location>
    <ligand>
        <name>substrate</name>
    </ligand>
</feature>
<proteinExistence type="inferred from homology"/>
<dbReference type="Gene3D" id="3.40.1180.10">
    <property type="entry name" value="Decaprenyl diphosphate synthase-like"/>
    <property type="match status" value="1"/>
</dbReference>
<sequence length="259" mass="30431">MFEKFFKKNNTLEKSINNFKNKDFTKVPKHVAIIMDGNGRWAKEKKLPRINGHYEGMKRVEKIAVYASKIGIEYLTLYAFSTENWNRPKEEVKFLMSLPEKMFNFFLPSLMKENIQINTIGDINSLPEHTRKVVNNAVYETRNNTGLKLIFALNYGARTEILNAVKKVAIDYKNSVIKLDNINNSIFSNYLETRSYPDPDLLIRTSGEQRISNFLLWQIAYSEFVFSKVYWPDFSEEEFNNSLVQFQNRDRRYGGLNEN</sequence>
<protein>
    <recommendedName>
        <fullName evidence="2">Isoprenyl transferase</fullName>
        <ecNumber evidence="2">2.5.1.-</ecNumber>
    </recommendedName>
</protein>
<gene>
    <name evidence="3" type="ORF">HMPREF1871_00317</name>
</gene>
<feature type="active site" evidence="2">
    <location>
        <position position="36"/>
    </location>
</feature>
<comment type="caution">
    <text evidence="3">The sequence shown here is derived from an EMBL/GenBank/DDBJ whole genome shotgun (WGS) entry which is preliminary data.</text>
</comment>
<feature type="binding site" evidence="2">
    <location>
        <begin position="81"/>
        <end position="83"/>
    </location>
    <ligand>
        <name>substrate</name>
    </ligand>
</feature>
<feature type="binding site" evidence="2">
    <location>
        <begin position="37"/>
        <end position="40"/>
    </location>
    <ligand>
        <name>substrate</name>
    </ligand>
</feature>
<dbReference type="NCBIfam" id="TIGR00055">
    <property type="entry name" value="uppS"/>
    <property type="match status" value="1"/>
</dbReference>
<comment type="subunit">
    <text evidence="2">Homodimer.</text>
</comment>
<feature type="binding site" evidence="2">
    <location>
        <position position="49"/>
    </location>
    <ligand>
        <name>substrate</name>
    </ligand>
</feature>
<feature type="binding site" evidence="2">
    <location>
        <position position="85"/>
    </location>
    <ligand>
        <name>substrate</name>
    </ligand>
</feature>
<accession>A0ABR5TMK5</accession>
<feature type="binding site" evidence="2">
    <location>
        <position position="41"/>
    </location>
    <ligand>
        <name>substrate</name>
    </ligand>
</feature>
<dbReference type="PANTHER" id="PTHR10291">
    <property type="entry name" value="DEHYDRODOLICHYL DIPHOSPHATE SYNTHASE FAMILY MEMBER"/>
    <property type="match status" value="1"/>
</dbReference>
<dbReference type="Pfam" id="PF01255">
    <property type="entry name" value="Prenyltransf"/>
    <property type="match status" value="1"/>
</dbReference>
<feature type="binding site" evidence="2">
    <location>
        <position position="53"/>
    </location>
    <ligand>
        <name>substrate</name>
    </ligand>
</feature>
<name>A0ABR5TMK5_9BACL</name>
<evidence type="ECO:0000313" key="3">
    <source>
        <dbReference type="EMBL" id="KXB58553.1"/>
    </source>
</evidence>
<feature type="binding site" evidence="2">
    <location>
        <position position="36"/>
    </location>
    <ligand>
        <name>Mg(2+)</name>
        <dbReference type="ChEBI" id="CHEBI:18420"/>
    </ligand>
</feature>
<dbReference type="InterPro" id="IPR036424">
    <property type="entry name" value="UPP_synth-like_sf"/>
</dbReference>
<comment type="function">
    <text evidence="2">Catalyzes the condensation of isopentenyl diphosphate (IPP) with allylic pyrophosphates generating different type of terpenoids.</text>
</comment>
<keyword evidence="1 2" id="KW-0808">Transferase</keyword>
<feature type="binding site" evidence="2">
    <location>
        <position position="223"/>
    </location>
    <ligand>
        <name>Mg(2+)</name>
        <dbReference type="ChEBI" id="CHEBI:18420"/>
    </ligand>
</feature>
<evidence type="ECO:0000256" key="1">
    <source>
        <dbReference type="ARBA" id="ARBA00022679"/>
    </source>
</evidence>
<evidence type="ECO:0000256" key="2">
    <source>
        <dbReference type="HAMAP-Rule" id="MF_01139"/>
    </source>
</evidence>
<evidence type="ECO:0000313" key="4">
    <source>
        <dbReference type="Proteomes" id="UP000070467"/>
    </source>
</evidence>
<comment type="similarity">
    <text evidence="2">Belongs to the UPP synthase family.</text>
</comment>
<feature type="active site" description="Proton acceptor" evidence="2">
    <location>
        <position position="84"/>
    </location>
</feature>
<organism evidence="3 4">
    <name type="scientific">Gemelliphila asaccharolytica</name>
    <dbReference type="NCBI Taxonomy" id="502393"/>
    <lineage>
        <taxon>Bacteria</taxon>
        <taxon>Bacillati</taxon>
        <taxon>Bacillota</taxon>
        <taxon>Bacilli</taxon>
        <taxon>Bacillales</taxon>
        <taxon>Gemellaceae</taxon>
        <taxon>Gemelliphila</taxon>
    </lineage>
</organism>
<comment type="cofactor">
    <cofactor evidence="2">
        <name>Mg(2+)</name>
        <dbReference type="ChEBI" id="CHEBI:18420"/>
    </cofactor>
    <text evidence="2">Binds 2 magnesium ions per subunit.</text>
</comment>
<dbReference type="NCBIfam" id="NF011405">
    <property type="entry name" value="PRK14830.1"/>
    <property type="match status" value="1"/>
</dbReference>
<feature type="binding site" evidence="2">
    <location>
        <begin position="210"/>
        <end position="212"/>
    </location>
    <ligand>
        <name>substrate</name>
    </ligand>
</feature>
<keyword evidence="4" id="KW-1185">Reference proteome</keyword>
<dbReference type="InterPro" id="IPR018520">
    <property type="entry name" value="UPP_synth-like_CS"/>
</dbReference>
<keyword evidence="2" id="KW-0479">Metal-binding</keyword>
<dbReference type="EC" id="2.5.1.-" evidence="2"/>
<dbReference type="Proteomes" id="UP000070467">
    <property type="component" value="Unassembled WGS sequence"/>
</dbReference>
<dbReference type="PANTHER" id="PTHR10291:SF0">
    <property type="entry name" value="DEHYDRODOLICHYL DIPHOSPHATE SYNTHASE 2"/>
    <property type="match status" value="1"/>
</dbReference>
<dbReference type="RefSeq" id="WP_066129111.1">
    <property type="nucleotide sequence ID" value="NZ_KQ959861.1"/>
</dbReference>